<dbReference type="AlphaFoldDB" id="A0A2T7NH38"/>
<accession>A0A2T7NH38</accession>
<evidence type="ECO:0000313" key="16">
    <source>
        <dbReference type="Proteomes" id="UP000245119"/>
    </source>
</evidence>
<dbReference type="PROSITE" id="PS00086">
    <property type="entry name" value="CYTOCHROME_P450"/>
    <property type="match status" value="1"/>
</dbReference>
<comment type="similarity">
    <text evidence="4 14">Belongs to the cytochrome P450 family.</text>
</comment>
<dbReference type="InterPro" id="IPR001128">
    <property type="entry name" value="Cyt_P450"/>
</dbReference>
<keyword evidence="9 14" id="KW-0560">Oxidoreductase</keyword>
<feature type="binding site" description="axial binding residue" evidence="13">
    <location>
        <position position="466"/>
    </location>
    <ligand>
        <name>heme</name>
        <dbReference type="ChEBI" id="CHEBI:30413"/>
    </ligand>
    <ligandPart>
        <name>Fe</name>
        <dbReference type="ChEBI" id="CHEBI:18248"/>
    </ligandPart>
</feature>
<name>A0A2T7NH38_POMCA</name>
<evidence type="ECO:0000256" key="12">
    <source>
        <dbReference type="ARBA" id="ARBA00023136"/>
    </source>
</evidence>
<dbReference type="Gene3D" id="1.10.630.10">
    <property type="entry name" value="Cytochrome P450"/>
    <property type="match status" value="1"/>
</dbReference>
<dbReference type="STRING" id="400727.A0A2T7NH38"/>
<keyword evidence="6 13" id="KW-0479">Metal-binding</keyword>
<dbReference type="OrthoDB" id="1470350at2759"/>
<comment type="caution">
    <text evidence="15">The sequence shown here is derived from an EMBL/GenBank/DDBJ whole genome shotgun (WGS) entry which is preliminary data.</text>
</comment>
<evidence type="ECO:0000256" key="7">
    <source>
        <dbReference type="ARBA" id="ARBA00022824"/>
    </source>
</evidence>
<keyword evidence="11 14" id="KW-0503">Monooxygenase</keyword>
<reference evidence="15 16" key="1">
    <citation type="submission" date="2018-04" db="EMBL/GenBank/DDBJ databases">
        <title>The genome of golden apple snail Pomacea canaliculata provides insight into stress tolerance and invasive adaptation.</title>
        <authorList>
            <person name="Liu C."/>
            <person name="Liu B."/>
            <person name="Ren Y."/>
            <person name="Zhang Y."/>
            <person name="Wang H."/>
            <person name="Li S."/>
            <person name="Jiang F."/>
            <person name="Yin L."/>
            <person name="Zhang G."/>
            <person name="Qian W."/>
            <person name="Fan W."/>
        </authorList>
    </citation>
    <scope>NUCLEOTIDE SEQUENCE [LARGE SCALE GENOMIC DNA]</scope>
    <source>
        <strain evidence="15">SZHN2017</strain>
        <tissue evidence="15">Muscle</tissue>
    </source>
</reference>
<dbReference type="OMA" id="CNDILWN"/>
<evidence type="ECO:0000256" key="4">
    <source>
        <dbReference type="ARBA" id="ARBA00010617"/>
    </source>
</evidence>
<evidence type="ECO:0000256" key="9">
    <source>
        <dbReference type="ARBA" id="ARBA00023002"/>
    </source>
</evidence>
<evidence type="ECO:0000313" key="15">
    <source>
        <dbReference type="EMBL" id="PVD20489.1"/>
    </source>
</evidence>
<keyword evidence="10 13" id="KW-0408">Iron</keyword>
<dbReference type="FunFam" id="1.10.630.10:FF:000238">
    <property type="entry name" value="Cytochrome P450 2A6"/>
    <property type="match status" value="1"/>
</dbReference>
<organism evidence="15 16">
    <name type="scientific">Pomacea canaliculata</name>
    <name type="common">Golden apple snail</name>
    <dbReference type="NCBI Taxonomy" id="400727"/>
    <lineage>
        <taxon>Eukaryota</taxon>
        <taxon>Metazoa</taxon>
        <taxon>Spiralia</taxon>
        <taxon>Lophotrochozoa</taxon>
        <taxon>Mollusca</taxon>
        <taxon>Gastropoda</taxon>
        <taxon>Caenogastropoda</taxon>
        <taxon>Architaenioglossa</taxon>
        <taxon>Ampullarioidea</taxon>
        <taxon>Ampullariidae</taxon>
        <taxon>Pomacea</taxon>
    </lineage>
</organism>
<keyword evidence="8" id="KW-0492">Microsome</keyword>
<keyword evidence="12" id="KW-0472">Membrane</keyword>
<dbReference type="GO" id="GO:0005506">
    <property type="term" value="F:iron ion binding"/>
    <property type="evidence" value="ECO:0007669"/>
    <property type="project" value="InterPro"/>
</dbReference>
<dbReference type="GO" id="GO:0004508">
    <property type="term" value="F:steroid 17-alpha-monooxygenase activity"/>
    <property type="evidence" value="ECO:0007669"/>
    <property type="project" value="TreeGrafter"/>
</dbReference>
<keyword evidence="5 13" id="KW-0349">Heme</keyword>
<dbReference type="SUPFAM" id="SSF48264">
    <property type="entry name" value="Cytochrome P450"/>
    <property type="match status" value="1"/>
</dbReference>
<protein>
    <submittedName>
        <fullName evidence="15">Uncharacterized protein</fullName>
    </submittedName>
</protein>
<proteinExistence type="inferred from homology"/>
<evidence type="ECO:0000256" key="11">
    <source>
        <dbReference type="ARBA" id="ARBA00023033"/>
    </source>
</evidence>
<comment type="subcellular location">
    <subcellularLocation>
        <location evidence="3">Endoplasmic reticulum membrane</location>
        <topology evidence="3">Peripheral membrane protein</topology>
    </subcellularLocation>
    <subcellularLocation>
        <location evidence="2">Microsome membrane</location>
        <topology evidence="2">Peripheral membrane protein</topology>
    </subcellularLocation>
</comment>
<comment type="cofactor">
    <cofactor evidence="1 13">
        <name>heme</name>
        <dbReference type="ChEBI" id="CHEBI:30413"/>
    </cofactor>
</comment>
<dbReference type="GO" id="GO:0042446">
    <property type="term" value="P:hormone biosynthetic process"/>
    <property type="evidence" value="ECO:0007669"/>
    <property type="project" value="TreeGrafter"/>
</dbReference>
<dbReference type="Proteomes" id="UP000245119">
    <property type="component" value="Linkage Group LG12"/>
</dbReference>
<dbReference type="PRINTS" id="PR00463">
    <property type="entry name" value="EP450I"/>
</dbReference>
<dbReference type="Pfam" id="PF00067">
    <property type="entry name" value="p450"/>
    <property type="match status" value="1"/>
</dbReference>
<evidence type="ECO:0000256" key="14">
    <source>
        <dbReference type="RuleBase" id="RU000461"/>
    </source>
</evidence>
<keyword evidence="7" id="KW-0256">Endoplasmic reticulum</keyword>
<evidence type="ECO:0000256" key="3">
    <source>
        <dbReference type="ARBA" id="ARBA00004406"/>
    </source>
</evidence>
<evidence type="ECO:0000256" key="10">
    <source>
        <dbReference type="ARBA" id="ARBA00023004"/>
    </source>
</evidence>
<evidence type="ECO:0000256" key="13">
    <source>
        <dbReference type="PIRSR" id="PIRSR602401-1"/>
    </source>
</evidence>
<sequence length="537" mass="61857">MVLEVLLGLLIIFLLAYLITRKTAKTHGLHTIPMVSPWIPFFGNAHLLHNAKTHIVLTKWAKKYGSIFRMQLFKEDIVVLNDFASIYEALVVKGRDFAGRPPMYRTEIAQRNRHSVVWQTYTDKLVFLRKEVLRSLRMYGTGLENLEHKCRPDIELMLKRFSEAKGQPIDPWNIIYDAVCNVMLSFTLGTRPDLTSTSVQYIKHINALFNDTFGAGRALRLDFLPFLHLLRDDCHCRHQEALKLRDAFWEEEFAKLKFQDDSRDCVVKHLLSFLEDDKEKKTEPNGINGTSISSSFLKSGGSKHDVDLSLTTIKEVFTNLILAGTDTTATALTCLLLLFVHHPHIQISLWEEISATIGNERLPCLADREKLPYMEATLLELLRYISHVPLAVPHYTMCDTSVLGKRLPANTTVYINLWSLHHDESVWPNPWTFNPSRFLDSNGKLLPSSHENRRRLMPFGAGRRVCLGETLAKNRLFLFATSLVQNFFFQAEDEKNLPEVDPQAYEMGLFYIQNHSDYKQFIGKVNENVLFKLYLIQ</sequence>
<dbReference type="GO" id="GO:0020037">
    <property type="term" value="F:heme binding"/>
    <property type="evidence" value="ECO:0007669"/>
    <property type="project" value="InterPro"/>
</dbReference>
<evidence type="ECO:0000256" key="8">
    <source>
        <dbReference type="ARBA" id="ARBA00022848"/>
    </source>
</evidence>
<evidence type="ECO:0000256" key="5">
    <source>
        <dbReference type="ARBA" id="ARBA00022617"/>
    </source>
</evidence>
<evidence type="ECO:0000256" key="1">
    <source>
        <dbReference type="ARBA" id="ARBA00001971"/>
    </source>
</evidence>
<dbReference type="PANTHER" id="PTHR24289">
    <property type="entry name" value="STEROID 17-ALPHA-HYDROXYLASE/17,20 LYASE"/>
    <property type="match status" value="1"/>
</dbReference>
<gene>
    <name evidence="15" type="ORF">C0Q70_18645</name>
</gene>
<evidence type="ECO:0000256" key="2">
    <source>
        <dbReference type="ARBA" id="ARBA00004174"/>
    </source>
</evidence>
<dbReference type="EMBL" id="PZQS01000012">
    <property type="protein sequence ID" value="PVD20489.1"/>
    <property type="molecule type" value="Genomic_DNA"/>
</dbReference>
<dbReference type="GO" id="GO:0042448">
    <property type="term" value="P:progesterone metabolic process"/>
    <property type="evidence" value="ECO:0007669"/>
    <property type="project" value="TreeGrafter"/>
</dbReference>
<dbReference type="GO" id="GO:0005789">
    <property type="term" value="C:endoplasmic reticulum membrane"/>
    <property type="evidence" value="ECO:0007669"/>
    <property type="project" value="UniProtKB-SubCell"/>
</dbReference>
<dbReference type="InterPro" id="IPR002401">
    <property type="entry name" value="Cyt_P450_E_grp-I"/>
</dbReference>
<dbReference type="InterPro" id="IPR017972">
    <property type="entry name" value="Cyt_P450_CS"/>
</dbReference>
<dbReference type="PANTHER" id="PTHR24289:SF1">
    <property type="entry name" value="STEROID 17-ALPHA-HYDROXYLASE_17,20 LYASE"/>
    <property type="match status" value="1"/>
</dbReference>
<evidence type="ECO:0000256" key="6">
    <source>
        <dbReference type="ARBA" id="ARBA00022723"/>
    </source>
</evidence>
<dbReference type="PRINTS" id="PR00385">
    <property type="entry name" value="P450"/>
</dbReference>
<keyword evidence="16" id="KW-1185">Reference proteome</keyword>
<dbReference type="InterPro" id="IPR036396">
    <property type="entry name" value="Cyt_P450_sf"/>
</dbReference>